<proteinExistence type="inferred from homology"/>
<dbReference type="PANTHER" id="PTHR10501">
    <property type="entry name" value="U1 SMALL NUCLEAR RIBONUCLEOPROTEIN A/U2 SMALL NUCLEAR RIBONUCLEOPROTEIN B"/>
    <property type="match status" value="1"/>
</dbReference>
<feature type="compositionally biased region" description="Low complexity" evidence="11">
    <location>
        <begin position="139"/>
        <end position="151"/>
    </location>
</feature>
<dbReference type="GO" id="GO:0008380">
    <property type="term" value="P:RNA splicing"/>
    <property type="evidence" value="ECO:0007669"/>
    <property type="project" value="UniProtKB-KW"/>
</dbReference>
<feature type="domain" description="RRM" evidence="12">
    <location>
        <begin position="184"/>
        <end position="259"/>
    </location>
</feature>
<keyword evidence="3" id="KW-0507">mRNA processing</keyword>
<evidence type="ECO:0000256" key="3">
    <source>
        <dbReference type="ARBA" id="ARBA00022664"/>
    </source>
</evidence>
<dbReference type="SUPFAM" id="SSF54928">
    <property type="entry name" value="RNA-binding domain, RBD"/>
    <property type="match status" value="1"/>
</dbReference>
<evidence type="ECO:0000256" key="10">
    <source>
        <dbReference type="PROSITE-ProRule" id="PRU00176"/>
    </source>
</evidence>
<evidence type="ECO:0000256" key="7">
    <source>
        <dbReference type="ARBA" id="ARBA00023187"/>
    </source>
</evidence>
<feature type="compositionally biased region" description="Basic and acidic residues" evidence="11">
    <location>
        <begin position="120"/>
        <end position="134"/>
    </location>
</feature>
<feature type="region of interest" description="Disordered" evidence="11">
    <location>
        <begin position="116"/>
        <end position="158"/>
    </location>
</feature>
<dbReference type="InterPro" id="IPR000504">
    <property type="entry name" value="RRM_dom"/>
</dbReference>
<keyword evidence="14" id="KW-1185">Reference proteome</keyword>
<dbReference type="CDD" id="cd12247">
    <property type="entry name" value="RRM2_U1A_like"/>
    <property type="match status" value="1"/>
</dbReference>
<dbReference type="FunCoup" id="A0A3N4M2J0">
    <property type="interactions" value="164"/>
</dbReference>
<dbReference type="GO" id="GO:0030532">
    <property type="term" value="C:small nuclear ribonucleoprotein complex"/>
    <property type="evidence" value="ECO:0007669"/>
    <property type="project" value="UniProtKB-ARBA"/>
</dbReference>
<evidence type="ECO:0000313" key="14">
    <source>
        <dbReference type="Proteomes" id="UP000267821"/>
    </source>
</evidence>
<dbReference type="CDD" id="cd12246">
    <property type="entry name" value="RRM1_U1A_like"/>
    <property type="match status" value="1"/>
</dbReference>
<dbReference type="InterPro" id="IPR012677">
    <property type="entry name" value="Nucleotide-bd_a/b_plait_sf"/>
</dbReference>
<evidence type="ECO:0000256" key="1">
    <source>
        <dbReference type="ARBA" id="ARBA00004123"/>
    </source>
</evidence>
<dbReference type="InterPro" id="IPR035979">
    <property type="entry name" value="RBD_domain_sf"/>
</dbReference>
<feature type="domain" description="RRM" evidence="12">
    <location>
        <begin position="17"/>
        <end position="96"/>
    </location>
</feature>
<dbReference type="Pfam" id="PF00076">
    <property type="entry name" value="RRM_1"/>
    <property type="match status" value="2"/>
</dbReference>
<evidence type="ECO:0000256" key="11">
    <source>
        <dbReference type="SAM" id="MobiDB-lite"/>
    </source>
</evidence>
<dbReference type="AlphaFoldDB" id="A0A3N4M2J0"/>
<dbReference type="SMART" id="SM00360">
    <property type="entry name" value="RRM"/>
    <property type="match status" value="2"/>
</dbReference>
<dbReference type="GO" id="GO:0005681">
    <property type="term" value="C:spliceosomal complex"/>
    <property type="evidence" value="ECO:0007669"/>
    <property type="project" value="UniProtKB-KW"/>
</dbReference>
<keyword evidence="9" id="KW-0687">Ribonucleoprotein</keyword>
<dbReference type="FunFam" id="3.30.70.330:FF:000039">
    <property type="entry name" value="U1 small nuclear ribonucleoprotein A"/>
    <property type="match status" value="1"/>
</dbReference>
<evidence type="ECO:0000256" key="5">
    <source>
        <dbReference type="ARBA" id="ARBA00022737"/>
    </source>
</evidence>
<keyword evidence="4" id="KW-0747">Spliceosome</keyword>
<dbReference type="InParanoid" id="A0A3N4M2J0"/>
<dbReference type="GO" id="GO:0006397">
    <property type="term" value="P:mRNA processing"/>
    <property type="evidence" value="ECO:0007669"/>
    <property type="project" value="UniProtKB-KW"/>
</dbReference>
<dbReference type="Proteomes" id="UP000267821">
    <property type="component" value="Unassembled WGS sequence"/>
</dbReference>
<dbReference type="Gene3D" id="3.30.70.330">
    <property type="match status" value="2"/>
</dbReference>
<sequence length="259" mass="28021">MASASPPPTLQAGAPNNTVYIRNLEESIAIPLLKTTLQSIFAQYGTIIDIVAKKNLRAKGQAFIVFDTTEAAEKAIREVQGFSLFEKPMVLQFARSKSDATVKLTGNDEELEAHKRRRVAEKERKQAQELEAQKSLKRAAATAPAAPAGTPVDGRPAKKVATGLKSTNAAAAPSIPDEYLPPNKVLFLQKLPADTNQEMLSGLFGRFDGFKEVRMVPGRKGIAFVEYEHQEGAISAKEAMAGAVLGTGTDPIKVTYQRQ</sequence>
<dbReference type="GO" id="GO:0003723">
    <property type="term" value="F:RNA binding"/>
    <property type="evidence" value="ECO:0007669"/>
    <property type="project" value="UniProtKB-UniRule"/>
</dbReference>
<keyword evidence="8" id="KW-0539">Nucleus</keyword>
<evidence type="ECO:0000313" key="13">
    <source>
        <dbReference type="EMBL" id="RPB29384.1"/>
    </source>
</evidence>
<dbReference type="PROSITE" id="PS50102">
    <property type="entry name" value="RRM"/>
    <property type="match status" value="2"/>
</dbReference>
<evidence type="ECO:0000259" key="12">
    <source>
        <dbReference type="PROSITE" id="PS50102"/>
    </source>
</evidence>
<comment type="subcellular location">
    <subcellularLocation>
        <location evidence="1">Nucleus</location>
    </subcellularLocation>
</comment>
<dbReference type="STRING" id="1051890.A0A3N4M2J0"/>
<evidence type="ECO:0000256" key="2">
    <source>
        <dbReference type="ARBA" id="ARBA00007243"/>
    </source>
</evidence>
<protein>
    <submittedName>
        <fullName evidence="13">Small nuclear ribonucleo protein U</fullName>
    </submittedName>
</protein>
<evidence type="ECO:0000256" key="4">
    <source>
        <dbReference type="ARBA" id="ARBA00022728"/>
    </source>
</evidence>
<evidence type="ECO:0000256" key="9">
    <source>
        <dbReference type="ARBA" id="ARBA00023274"/>
    </source>
</evidence>
<keyword evidence="5" id="KW-0677">Repeat</keyword>
<evidence type="ECO:0000256" key="8">
    <source>
        <dbReference type="ARBA" id="ARBA00023242"/>
    </source>
</evidence>
<reference evidence="13 14" key="1">
    <citation type="journal article" date="2018" name="Nat. Ecol. Evol.">
        <title>Pezizomycetes genomes reveal the molecular basis of ectomycorrhizal truffle lifestyle.</title>
        <authorList>
            <person name="Murat C."/>
            <person name="Payen T."/>
            <person name="Noel B."/>
            <person name="Kuo A."/>
            <person name="Morin E."/>
            <person name="Chen J."/>
            <person name="Kohler A."/>
            <person name="Krizsan K."/>
            <person name="Balestrini R."/>
            <person name="Da Silva C."/>
            <person name="Montanini B."/>
            <person name="Hainaut M."/>
            <person name="Levati E."/>
            <person name="Barry K.W."/>
            <person name="Belfiori B."/>
            <person name="Cichocki N."/>
            <person name="Clum A."/>
            <person name="Dockter R.B."/>
            <person name="Fauchery L."/>
            <person name="Guy J."/>
            <person name="Iotti M."/>
            <person name="Le Tacon F."/>
            <person name="Lindquist E.A."/>
            <person name="Lipzen A."/>
            <person name="Malagnac F."/>
            <person name="Mello A."/>
            <person name="Molinier V."/>
            <person name="Miyauchi S."/>
            <person name="Poulain J."/>
            <person name="Riccioni C."/>
            <person name="Rubini A."/>
            <person name="Sitrit Y."/>
            <person name="Splivallo R."/>
            <person name="Traeger S."/>
            <person name="Wang M."/>
            <person name="Zifcakova L."/>
            <person name="Wipf D."/>
            <person name="Zambonelli A."/>
            <person name="Paolocci F."/>
            <person name="Nowrousian M."/>
            <person name="Ottonello S."/>
            <person name="Baldrian P."/>
            <person name="Spatafora J.W."/>
            <person name="Henrissat B."/>
            <person name="Nagy L.G."/>
            <person name="Aury J.M."/>
            <person name="Wincker P."/>
            <person name="Grigoriev I.V."/>
            <person name="Bonfante P."/>
            <person name="Martin F.M."/>
        </authorList>
    </citation>
    <scope>NUCLEOTIDE SEQUENCE [LARGE SCALE GENOMIC DNA]</scope>
    <source>
        <strain evidence="13 14">ATCC MYA-4762</strain>
    </source>
</reference>
<organism evidence="13 14">
    <name type="scientific">Terfezia boudieri ATCC MYA-4762</name>
    <dbReference type="NCBI Taxonomy" id="1051890"/>
    <lineage>
        <taxon>Eukaryota</taxon>
        <taxon>Fungi</taxon>
        <taxon>Dikarya</taxon>
        <taxon>Ascomycota</taxon>
        <taxon>Pezizomycotina</taxon>
        <taxon>Pezizomycetes</taxon>
        <taxon>Pezizales</taxon>
        <taxon>Pezizaceae</taxon>
        <taxon>Terfezia</taxon>
    </lineage>
</organism>
<dbReference type="EMBL" id="ML121527">
    <property type="protein sequence ID" value="RPB29384.1"/>
    <property type="molecule type" value="Genomic_DNA"/>
</dbReference>
<dbReference type="FunFam" id="3.30.70.330:FF:000029">
    <property type="entry name" value="U2 small nuclear ribonucleoprotein B"/>
    <property type="match status" value="1"/>
</dbReference>
<comment type="similarity">
    <text evidence="2">Belongs to the RRM U1 A/B'' family.</text>
</comment>
<keyword evidence="7" id="KW-0508">mRNA splicing</keyword>
<gene>
    <name evidence="13" type="ORF">L211DRAFT_10043</name>
</gene>
<accession>A0A3N4M2J0</accession>
<dbReference type="OrthoDB" id="266020at2759"/>
<evidence type="ECO:0000256" key="6">
    <source>
        <dbReference type="ARBA" id="ARBA00022884"/>
    </source>
</evidence>
<name>A0A3N4M2J0_9PEZI</name>
<keyword evidence="6 10" id="KW-0694">RNA-binding</keyword>